<proteinExistence type="predicted"/>
<dbReference type="Pfam" id="PF03739">
    <property type="entry name" value="LptF_LptG"/>
    <property type="match status" value="1"/>
</dbReference>
<keyword evidence="2" id="KW-1003">Cell membrane</keyword>
<feature type="transmembrane region" description="Helical" evidence="6">
    <location>
        <begin position="101"/>
        <end position="119"/>
    </location>
</feature>
<dbReference type="GO" id="GO:0015920">
    <property type="term" value="P:lipopolysaccharide transport"/>
    <property type="evidence" value="ECO:0007669"/>
    <property type="project" value="TreeGrafter"/>
</dbReference>
<dbReference type="PANTHER" id="PTHR33529:SF6">
    <property type="entry name" value="YJGP_YJGQ FAMILY PERMEASE"/>
    <property type="match status" value="1"/>
</dbReference>
<name>A0A1W1C8V7_9ZZZZ</name>
<reference evidence="7" key="1">
    <citation type="submission" date="2016-10" db="EMBL/GenBank/DDBJ databases">
        <authorList>
            <person name="de Groot N.N."/>
        </authorList>
    </citation>
    <scope>NUCLEOTIDE SEQUENCE</scope>
</reference>
<gene>
    <name evidence="7" type="ORF">MNB_SV-10-218</name>
</gene>
<feature type="transmembrane region" description="Helical" evidence="6">
    <location>
        <begin position="21"/>
        <end position="40"/>
    </location>
</feature>
<dbReference type="GO" id="GO:0043190">
    <property type="term" value="C:ATP-binding cassette (ABC) transporter complex"/>
    <property type="evidence" value="ECO:0007669"/>
    <property type="project" value="TreeGrafter"/>
</dbReference>
<accession>A0A1W1C8V7</accession>
<feature type="transmembrane region" description="Helical" evidence="6">
    <location>
        <begin position="275"/>
        <end position="294"/>
    </location>
</feature>
<dbReference type="AlphaFoldDB" id="A0A1W1C8V7"/>
<keyword evidence="5 6" id="KW-0472">Membrane</keyword>
<dbReference type="InterPro" id="IPR005495">
    <property type="entry name" value="LptG/LptF_permease"/>
</dbReference>
<evidence type="ECO:0000256" key="3">
    <source>
        <dbReference type="ARBA" id="ARBA00022692"/>
    </source>
</evidence>
<feature type="transmembrane region" description="Helical" evidence="6">
    <location>
        <begin position="301"/>
        <end position="322"/>
    </location>
</feature>
<feature type="transmembrane region" description="Helical" evidence="6">
    <location>
        <begin position="52"/>
        <end position="80"/>
    </location>
</feature>
<keyword evidence="3 6" id="KW-0812">Transmembrane</keyword>
<comment type="subcellular location">
    <subcellularLocation>
        <location evidence="1">Cell membrane</location>
        <topology evidence="1">Multi-pass membrane protein</topology>
    </subcellularLocation>
</comment>
<evidence type="ECO:0000313" key="7">
    <source>
        <dbReference type="EMBL" id="SFV62206.1"/>
    </source>
</evidence>
<dbReference type="EMBL" id="FPHL01000028">
    <property type="protein sequence ID" value="SFV62206.1"/>
    <property type="molecule type" value="Genomic_DNA"/>
</dbReference>
<evidence type="ECO:0000256" key="1">
    <source>
        <dbReference type="ARBA" id="ARBA00004651"/>
    </source>
</evidence>
<evidence type="ECO:0000256" key="6">
    <source>
        <dbReference type="SAM" id="Phobius"/>
    </source>
</evidence>
<dbReference type="PANTHER" id="PTHR33529">
    <property type="entry name" value="SLR0882 PROTEIN-RELATED"/>
    <property type="match status" value="1"/>
</dbReference>
<evidence type="ECO:0000256" key="2">
    <source>
        <dbReference type="ARBA" id="ARBA00022475"/>
    </source>
</evidence>
<keyword evidence="4 6" id="KW-1133">Transmembrane helix</keyword>
<protein>
    <submittedName>
        <fullName evidence="7">Permease YjgP/YjgQ</fullName>
    </submittedName>
</protein>
<evidence type="ECO:0000256" key="5">
    <source>
        <dbReference type="ARBA" id="ARBA00023136"/>
    </source>
</evidence>
<organism evidence="7">
    <name type="scientific">hydrothermal vent metagenome</name>
    <dbReference type="NCBI Taxonomy" id="652676"/>
    <lineage>
        <taxon>unclassified sequences</taxon>
        <taxon>metagenomes</taxon>
        <taxon>ecological metagenomes</taxon>
    </lineage>
</organism>
<feature type="transmembrane region" description="Helical" evidence="6">
    <location>
        <begin position="334"/>
        <end position="353"/>
    </location>
</feature>
<sequence>MSLFYPSLHFRYLAKHYTNNLLAILFGLSFAFAAIDYFQYAQELNTSSNYKILYIFYMWQEALGMLYPLAIVFAVIMTKLALVKNNTMGALHAFGYTKKRLFLPLFVVASLTYALFLYLHTTDFSYAKDKANMLLDNQVHAYNVNDMFFKYNDTFVYIKKLDPVKKKIEGITIFKVSGNQVRYTISAPVAVFHSDEWIAQDATVKTHIYKKGKLIRYSVDRKERIATLHGYKPKIIESLYEGKALNIIDAYNTWKLLRKQNLNSDKIRAAIYDKAIVPLFALALLIILFFKLPFHARMMNLGGVVALSLGATFLVWGILFGLEQIGANGVLVPELTAIAPIVILWLFAIYVFFTDEQKIT</sequence>
<evidence type="ECO:0000256" key="4">
    <source>
        <dbReference type="ARBA" id="ARBA00022989"/>
    </source>
</evidence>